<name>A0A164T878_9AGAM</name>
<evidence type="ECO:0000256" key="6">
    <source>
        <dbReference type="RuleBase" id="RU366034"/>
    </source>
</evidence>
<organism evidence="7 8">
    <name type="scientific">Sistotremastrum niveocremeum HHB9708</name>
    <dbReference type="NCBI Taxonomy" id="1314777"/>
    <lineage>
        <taxon>Eukaryota</taxon>
        <taxon>Fungi</taxon>
        <taxon>Dikarya</taxon>
        <taxon>Basidiomycota</taxon>
        <taxon>Agaricomycotina</taxon>
        <taxon>Agaricomycetes</taxon>
        <taxon>Sistotremastrales</taxon>
        <taxon>Sistotremastraceae</taxon>
        <taxon>Sertulicium</taxon>
        <taxon>Sertulicium niveocremeum</taxon>
    </lineage>
</organism>
<dbReference type="STRING" id="1314777.A0A164T878"/>
<comment type="similarity">
    <text evidence="2 6">Belongs to the terpene synthase family.</text>
</comment>
<evidence type="ECO:0000313" key="7">
    <source>
        <dbReference type="EMBL" id="KZS92152.1"/>
    </source>
</evidence>
<dbReference type="AlphaFoldDB" id="A0A164T878"/>
<dbReference type="SFLD" id="SFLDS00005">
    <property type="entry name" value="Isoprenoid_Synthase_Type_I"/>
    <property type="match status" value="1"/>
</dbReference>
<dbReference type="PANTHER" id="PTHR35201:SF4">
    <property type="entry name" value="BETA-PINACENE SYNTHASE-RELATED"/>
    <property type="match status" value="1"/>
</dbReference>
<keyword evidence="5 6" id="KW-0456">Lyase</keyword>
<dbReference type="PANTHER" id="PTHR35201">
    <property type="entry name" value="TERPENE SYNTHASE"/>
    <property type="match status" value="1"/>
</dbReference>
<dbReference type="GO" id="GO:0010333">
    <property type="term" value="F:terpene synthase activity"/>
    <property type="evidence" value="ECO:0007669"/>
    <property type="project" value="InterPro"/>
</dbReference>
<evidence type="ECO:0000256" key="1">
    <source>
        <dbReference type="ARBA" id="ARBA00001946"/>
    </source>
</evidence>
<dbReference type="Gene3D" id="1.10.600.10">
    <property type="entry name" value="Farnesyl Diphosphate Synthase"/>
    <property type="match status" value="1"/>
</dbReference>
<keyword evidence="4 6" id="KW-0460">Magnesium</keyword>
<reference evidence="7 8" key="1">
    <citation type="journal article" date="2016" name="Mol. Biol. Evol.">
        <title>Comparative Genomics of Early-Diverging Mushroom-Forming Fungi Provides Insights into the Origins of Lignocellulose Decay Capabilities.</title>
        <authorList>
            <person name="Nagy L.G."/>
            <person name="Riley R."/>
            <person name="Tritt A."/>
            <person name="Adam C."/>
            <person name="Daum C."/>
            <person name="Floudas D."/>
            <person name="Sun H."/>
            <person name="Yadav J.S."/>
            <person name="Pangilinan J."/>
            <person name="Larsson K.H."/>
            <person name="Matsuura K."/>
            <person name="Barry K."/>
            <person name="Labutti K."/>
            <person name="Kuo R."/>
            <person name="Ohm R.A."/>
            <person name="Bhattacharya S.S."/>
            <person name="Shirouzu T."/>
            <person name="Yoshinaga Y."/>
            <person name="Martin F.M."/>
            <person name="Grigoriev I.V."/>
            <person name="Hibbett D.S."/>
        </authorList>
    </citation>
    <scope>NUCLEOTIDE SEQUENCE [LARGE SCALE GENOMIC DNA]</scope>
    <source>
        <strain evidence="7 8">HHB9708</strain>
    </source>
</reference>
<dbReference type="Pfam" id="PF19086">
    <property type="entry name" value="Terpene_syn_C_2"/>
    <property type="match status" value="1"/>
</dbReference>
<evidence type="ECO:0000313" key="8">
    <source>
        <dbReference type="Proteomes" id="UP000076722"/>
    </source>
</evidence>
<sequence length="336" mass="38143">MSPPPPSFRLPDILKDWPWPRLQHPDSEEAAIASLSWVDNSVLDLMDREKVRRGYGLGSTLATLAYPTLDKKSLIVACHLLSILFLIDDFTDPKKASDAQSVVNTIMEVFNCPSKVRSKDDPFVAEITRQFWIKALEISPVWQQTLFVAHFREYLNAVVIEASDREIDRLRDFDDYIHMRRSTGALRPAFWVIECAEGLPEHVVKHESIVTLATCAADLIIFGNDILSYNREQAIGSLHNTVSIAVQKQGLGIQEAVDWTVVRHEDVARKFQATISEVPSWGPSIDSHVAAYIDVLGYWVRANWEWSLGSSRYFEKEEWIVIEKTGIVEPLPRVEG</sequence>
<evidence type="ECO:0000256" key="4">
    <source>
        <dbReference type="ARBA" id="ARBA00022842"/>
    </source>
</evidence>
<dbReference type="InterPro" id="IPR008949">
    <property type="entry name" value="Isoprenoid_synthase_dom_sf"/>
</dbReference>
<dbReference type="OrthoDB" id="6486656at2759"/>
<dbReference type="EMBL" id="KV419411">
    <property type="protein sequence ID" value="KZS92152.1"/>
    <property type="molecule type" value="Genomic_DNA"/>
</dbReference>
<evidence type="ECO:0000256" key="3">
    <source>
        <dbReference type="ARBA" id="ARBA00022723"/>
    </source>
</evidence>
<dbReference type="EC" id="4.2.3.-" evidence="6"/>
<evidence type="ECO:0000256" key="5">
    <source>
        <dbReference type="ARBA" id="ARBA00023239"/>
    </source>
</evidence>
<comment type="cofactor">
    <cofactor evidence="1 6">
        <name>Mg(2+)</name>
        <dbReference type="ChEBI" id="CHEBI:18420"/>
    </cofactor>
</comment>
<keyword evidence="8" id="KW-1185">Reference proteome</keyword>
<gene>
    <name evidence="7" type="ORF">SISNIDRAFT_511679</name>
</gene>
<accession>A0A164T878</accession>
<keyword evidence="3 6" id="KW-0479">Metal-binding</keyword>
<dbReference type="SUPFAM" id="SSF48576">
    <property type="entry name" value="Terpenoid synthases"/>
    <property type="match status" value="1"/>
</dbReference>
<dbReference type="SFLD" id="SFLDG01020">
    <property type="entry name" value="Terpene_Cyclase_Like_2"/>
    <property type="match status" value="1"/>
</dbReference>
<dbReference type="GO" id="GO:0046872">
    <property type="term" value="F:metal ion binding"/>
    <property type="evidence" value="ECO:0007669"/>
    <property type="project" value="UniProtKB-KW"/>
</dbReference>
<dbReference type="GO" id="GO:0008299">
    <property type="term" value="P:isoprenoid biosynthetic process"/>
    <property type="evidence" value="ECO:0007669"/>
    <property type="project" value="UniProtKB-ARBA"/>
</dbReference>
<protein>
    <recommendedName>
        <fullName evidence="6">Terpene synthase</fullName>
        <ecNumber evidence="6">4.2.3.-</ecNumber>
    </recommendedName>
</protein>
<dbReference type="Proteomes" id="UP000076722">
    <property type="component" value="Unassembled WGS sequence"/>
</dbReference>
<dbReference type="InterPro" id="IPR034686">
    <property type="entry name" value="Terpene_cyclase-like_2"/>
</dbReference>
<evidence type="ECO:0000256" key="2">
    <source>
        <dbReference type="ARBA" id="ARBA00006333"/>
    </source>
</evidence>
<proteinExistence type="inferred from homology"/>